<accession>A0A009HY56</accession>
<sequence>MQQSPSSAKLLALLAMASAKRPLQYNYTPILQALYLSSYLHFYIPILLHNNIESYL</sequence>
<evidence type="ECO:0000313" key="2">
    <source>
        <dbReference type="Proteomes" id="UP000020595"/>
    </source>
</evidence>
<dbReference type="EMBL" id="JEWH01000107">
    <property type="protein sequence ID" value="EXB03311.1"/>
    <property type="molecule type" value="Genomic_DNA"/>
</dbReference>
<proteinExistence type="predicted"/>
<organism evidence="1 2">
    <name type="scientific">Acinetobacter baumannii (strain 1295743)</name>
    <dbReference type="NCBI Taxonomy" id="1310613"/>
    <lineage>
        <taxon>Bacteria</taxon>
        <taxon>Pseudomonadati</taxon>
        <taxon>Pseudomonadota</taxon>
        <taxon>Gammaproteobacteria</taxon>
        <taxon>Moraxellales</taxon>
        <taxon>Moraxellaceae</taxon>
        <taxon>Acinetobacter</taxon>
        <taxon>Acinetobacter calcoaceticus/baumannii complex</taxon>
    </lineage>
</organism>
<evidence type="ECO:0000313" key="1">
    <source>
        <dbReference type="EMBL" id="EXB03311.1"/>
    </source>
</evidence>
<dbReference type="AlphaFoldDB" id="A0A009HY56"/>
<gene>
    <name evidence="1" type="ORF">J512_4172</name>
</gene>
<reference evidence="1 2" key="1">
    <citation type="submission" date="2014-02" db="EMBL/GenBank/DDBJ databases">
        <title>Comparative genomics and transcriptomics to identify genetic mechanisms underlying the emergence of carbapenem resistant Acinetobacter baumannii (CRAb).</title>
        <authorList>
            <person name="Harris A.D."/>
            <person name="Johnson K.J."/>
            <person name="George J."/>
            <person name="Shefchek K."/>
            <person name="Daugherty S.C."/>
            <person name="Parankush S."/>
            <person name="Sadzewicz L."/>
            <person name="Tallon L."/>
            <person name="Sengamalay N."/>
            <person name="Hazen T.H."/>
            <person name="Rasko D.A."/>
        </authorList>
    </citation>
    <scope>NUCLEOTIDE SEQUENCE [LARGE SCALE GENOMIC DNA]</scope>
    <source>
        <strain evidence="1 2">1295743</strain>
    </source>
</reference>
<dbReference type="Proteomes" id="UP000020595">
    <property type="component" value="Unassembled WGS sequence"/>
</dbReference>
<comment type="caution">
    <text evidence="1">The sequence shown here is derived from an EMBL/GenBank/DDBJ whole genome shotgun (WGS) entry which is preliminary data.</text>
</comment>
<protein>
    <submittedName>
        <fullName evidence="1">Uncharacterized protein</fullName>
    </submittedName>
</protein>
<name>A0A009HY56_ACIB9</name>